<dbReference type="Proteomes" id="UP001388673">
    <property type="component" value="Unassembled WGS sequence"/>
</dbReference>
<comment type="caution">
    <text evidence="2">The sequence shown here is derived from an EMBL/GenBank/DDBJ whole genome shotgun (WGS) entry which is preliminary data.</text>
</comment>
<proteinExistence type="predicted"/>
<dbReference type="AlphaFoldDB" id="A0AAW0YH38"/>
<evidence type="ECO:0000313" key="2">
    <source>
        <dbReference type="EMBL" id="KAK8847457.1"/>
    </source>
</evidence>
<feature type="compositionally biased region" description="Polar residues" evidence="1">
    <location>
        <begin position="151"/>
        <end position="194"/>
    </location>
</feature>
<dbReference type="RefSeq" id="XP_066800975.1">
    <property type="nucleotide sequence ID" value="XM_066948407.1"/>
</dbReference>
<sequence>MFSPPRTYRHARSSPSHITSSTPRSGSSGKMALLRDRDGLSVDLWTLSVDREILYSRASSVASILNTLGPSKGERVEGIDVICAYVQGKRAKGKSEEEIERKFRMLQGMVHEELSDMFVKDLRSITRHQCGLSSVLPPKGSIPPSSPLTPIVSSESTLETARTVSPNDLSFHSRDSTAPPSNLSISPFSTSTKASPFDLDNCSTSRSFSGPDSPVPTSCLTSRTISSSTNSSFSSPALALATRPAALFQQVRAPQSMSPASYASSLDSVSTLLSPLAIGGWGRGWERSFFTPHPRAEVNVDIGQDRSSIDSSSSCTHQPRWQRDATEWPRCCLRKGKARRHVLARHCRCRRRRKWNKFGVRSDHSQSDLWEWQEDDEETITGVESTWSATWSESSFGDVPPSSYRQGPTEASPIRDEYLRNISQAVPRVAIPAHVHS</sequence>
<protein>
    <submittedName>
        <fullName evidence="2">Uncharacterized protein</fullName>
    </submittedName>
</protein>
<gene>
    <name evidence="2" type="ORF">IAR55_005315</name>
</gene>
<feature type="region of interest" description="Disordered" evidence="1">
    <location>
        <begin position="1"/>
        <end position="31"/>
    </location>
</feature>
<name>A0AAW0YH38_9TREE</name>
<reference evidence="2 3" key="1">
    <citation type="journal article" date="2024" name="bioRxiv">
        <title>Comparative genomics of Cryptococcus and Kwoniella reveals pathogenesis evolution and contrasting karyotype dynamics via intercentromeric recombination or chromosome fusion.</title>
        <authorList>
            <person name="Coelho M.A."/>
            <person name="David-Palma M."/>
            <person name="Shea T."/>
            <person name="Bowers K."/>
            <person name="McGinley-Smith S."/>
            <person name="Mohammad A.W."/>
            <person name="Gnirke A."/>
            <person name="Yurkov A.M."/>
            <person name="Nowrousian M."/>
            <person name="Sun S."/>
            <person name="Cuomo C.A."/>
            <person name="Heitman J."/>
        </authorList>
    </citation>
    <scope>NUCLEOTIDE SEQUENCE [LARGE SCALE GENOMIC DNA]</scope>
    <source>
        <strain evidence="2 3">CBS 13917</strain>
    </source>
</reference>
<feature type="compositionally biased region" description="Polar residues" evidence="1">
    <location>
        <begin position="13"/>
        <end position="28"/>
    </location>
</feature>
<dbReference type="KEGG" id="kne:92182573"/>
<dbReference type="GeneID" id="92182573"/>
<organism evidence="2 3">
    <name type="scientific">Kwoniella newhampshirensis</name>
    <dbReference type="NCBI Taxonomy" id="1651941"/>
    <lineage>
        <taxon>Eukaryota</taxon>
        <taxon>Fungi</taxon>
        <taxon>Dikarya</taxon>
        <taxon>Basidiomycota</taxon>
        <taxon>Agaricomycotina</taxon>
        <taxon>Tremellomycetes</taxon>
        <taxon>Tremellales</taxon>
        <taxon>Cryptococcaceae</taxon>
        <taxon>Kwoniella</taxon>
    </lineage>
</organism>
<accession>A0AAW0YH38</accession>
<evidence type="ECO:0000313" key="3">
    <source>
        <dbReference type="Proteomes" id="UP001388673"/>
    </source>
</evidence>
<feature type="region of interest" description="Disordered" evidence="1">
    <location>
        <begin position="392"/>
        <end position="411"/>
    </location>
</feature>
<keyword evidence="3" id="KW-1185">Reference proteome</keyword>
<evidence type="ECO:0000256" key="1">
    <source>
        <dbReference type="SAM" id="MobiDB-lite"/>
    </source>
</evidence>
<dbReference type="EMBL" id="JBCAWK010000010">
    <property type="protein sequence ID" value="KAK8847457.1"/>
    <property type="molecule type" value="Genomic_DNA"/>
</dbReference>
<feature type="region of interest" description="Disordered" evidence="1">
    <location>
        <begin position="134"/>
        <end position="195"/>
    </location>
</feature>